<evidence type="ECO:0000256" key="1">
    <source>
        <dbReference type="ARBA" id="ARBA00004141"/>
    </source>
</evidence>
<keyword evidence="4 7" id="KW-1133">Transmembrane helix</keyword>
<dbReference type="PROSITE" id="PS00217">
    <property type="entry name" value="SUGAR_TRANSPORT_2"/>
    <property type="match status" value="1"/>
</dbReference>
<dbReference type="SUPFAM" id="SSF103473">
    <property type="entry name" value="MFS general substrate transporter"/>
    <property type="match status" value="1"/>
</dbReference>
<evidence type="ECO:0000256" key="4">
    <source>
        <dbReference type="ARBA" id="ARBA00022989"/>
    </source>
</evidence>
<evidence type="ECO:0000313" key="9">
    <source>
        <dbReference type="EMBL" id="RAR09971.1"/>
    </source>
</evidence>
<feature type="region of interest" description="Disordered" evidence="6">
    <location>
        <begin position="440"/>
        <end position="464"/>
    </location>
</feature>
<keyword evidence="3 7" id="KW-0812">Transmembrane</keyword>
<dbReference type="GO" id="GO:0016020">
    <property type="term" value="C:membrane"/>
    <property type="evidence" value="ECO:0007669"/>
    <property type="project" value="UniProtKB-SubCell"/>
</dbReference>
<feature type="transmembrane region" description="Helical" evidence="7">
    <location>
        <begin position="269"/>
        <end position="295"/>
    </location>
</feature>
<dbReference type="PANTHER" id="PTHR48022:SF2">
    <property type="entry name" value="PLASTIDIC GLUCOSE TRANSPORTER 4"/>
    <property type="match status" value="1"/>
</dbReference>
<feature type="compositionally biased region" description="Basic and acidic residues" evidence="6">
    <location>
        <begin position="594"/>
        <end position="607"/>
    </location>
</feature>
<comment type="caution">
    <text evidence="9">The sequence shown here is derived from an EMBL/GenBank/DDBJ whole genome shotgun (WGS) entry which is preliminary data.</text>
</comment>
<dbReference type="Pfam" id="PF00083">
    <property type="entry name" value="Sugar_tr"/>
    <property type="match status" value="1"/>
</dbReference>
<evidence type="ECO:0000259" key="8">
    <source>
        <dbReference type="PROSITE" id="PS50850"/>
    </source>
</evidence>
<feature type="region of interest" description="Disordered" evidence="6">
    <location>
        <begin position="562"/>
        <end position="625"/>
    </location>
</feature>
<reference evidence="10" key="1">
    <citation type="submission" date="2018-05" db="EMBL/GenBank/DDBJ databases">
        <title>Draft genome sequence of Stemphylium lycopersici strain CIDEFI 213.</title>
        <authorList>
            <person name="Medina R."/>
            <person name="Franco M.E.E."/>
            <person name="Lucentini C.G."/>
            <person name="Saparrat M.C.N."/>
            <person name="Balatti P.A."/>
        </authorList>
    </citation>
    <scope>NUCLEOTIDE SEQUENCE [LARGE SCALE GENOMIC DNA]</scope>
    <source>
        <strain evidence="10">CIDEFI 213</strain>
    </source>
</reference>
<protein>
    <submittedName>
        <fullName evidence="9">Zinc finger protein zas1</fullName>
    </submittedName>
</protein>
<keyword evidence="5 7" id="KW-0472">Membrane</keyword>
<dbReference type="CDD" id="cd12148">
    <property type="entry name" value="fungal_TF_MHR"/>
    <property type="match status" value="1"/>
</dbReference>
<sequence>MGLLEKFLPKNDRYAAMLLYGMVLATCFNGYDAGIMTVILADDQFTEYYHVDADRQGTIAAVPWATTGLAQLFVGGTLAGFVGRLWALRISIVVMMVGIVVQCVPNTYGVLILGRLITGLGFGCVYIATSLYVAECSPRLLRGSFVGTVTQFGYQLGTLVAFWAGYGMSFVDSPYNVAWRVSNLLQLPIGVTFLVLSFWYPESPRWLLEKQPDNPERVLKVLCKLRMGDENSDHVLAEYHELVAAQKARARYDTGYKGIFKSKGMRKRLLYGLYATALQQAGGIAALTMYAALIYESLGWNQGSQALSINGIQAALQLVMVLVNTFTVDKFGRRALLLAGFAIQATALLILSALTTAFPENSNRAAAVVEVAMLFIVGLTYCWSNGPIPPAIASEIFPQEPWPRFNKQVGGKSYWLLFCLNTVLLANQYRNKSKGLRCTYPPAQASGQHQRSASHNSSTADESLGPASQALVSHGLVNHDLSLSGLRAPLVDPSLTNVPNTFAACQATAPFGISQYNESQAVHPTMDFPLNWLPPDNSIAIDYDSIVGWGIGSLDFFSLPDPSEEMTGNDTTVSQDLAQNGPLRARSTQTENAASRDIHASSHDHRVPWSNTAPETYDSNASSGSPLSVAYTVSPSSAPGGLYATSFNGARMPCTIRARRAHRLLSGASPIRPLTRLISQERSDTEGLDFPDTSHIVVNDGTVAAGVTSHAATMLTEKIYEDVRQNFSKLCLGDETLFPLYKGSQYPSLASFRLFAQLYFDNFDVIMPIMHERVTQMNNHWVLALAVCAIGCQYAEADEFSQAVEPLHEFLRRATLVETANYDFENIGRDGHGIALAQAMTLSQFGMLYSGSPRLLHHAKMRHGALVAVARAIAFEGTTPKPVQSTTTLDVTSESFDESWRKVMSEECKRRIGYAIWQPLMPINLSLVSLPNDKLWKFMSPSEFASPPAPPQDTPSLVEATASLFREKQLREDLGQFSNVILLHGVFREIFQLKDYLARPLGNWVPSIQQVAQETESHSRSVGTSGCDGELLSSWRNAALDCVDVLHWAANGTIARQAGAEHPTVLHLHLSRTVLLAPYNRFQTLAESIVSFAQGSASRALGTTDRQNAIEAERDIIEWAQRDQCKARLAVLHSGCLFWHIRRYSVRAFYEPTAVFLATLTIWAYSSYASRSSGLDPNSEAQPGDDTQEKADQLHDRYEMRDTHDTYSSPTDDCEPPPTFIHLDRPNDDEMVQGFVRFGTSINMKANITGVGDIYSAKGPARILKEGRKILAAVSTAWGRSEKMISMLVVLEQVASGRVTLGTGGE</sequence>
<dbReference type="InterPro" id="IPR020846">
    <property type="entry name" value="MFS_dom"/>
</dbReference>
<evidence type="ECO:0000256" key="5">
    <source>
        <dbReference type="ARBA" id="ARBA00023136"/>
    </source>
</evidence>
<feature type="transmembrane region" description="Helical" evidence="7">
    <location>
        <begin position="145"/>
        <end position="166"/>
    </location>
</feature>
<feature type="transmembrane region" description="Helical" evidence="7">
    <location>
        <begin position="86"/>
        <end position="104"/>
    </location>
</feature>
<name>A0A364N2A8_STELY</name>
<dbReference type="InterPro" id="IPR005828">
    <property type="entry name" value="MFS_sugar_transport-like"/>
</dbReference>
<comment type="subcellular location">
    <subcellularLocation>
        <location evidence="1">Membrane</location>
        <topology evidence="1">Multi-pass membrane protein</topology>
    </subcellularLocation>
</comment>
<evidence type="ECO:0000256" key="6">
    <source>
        <dbReference type="SAM" id="MobiDB-lite"/>
    </source>
</evidence>
<feature type="transmembrane region" description="Helical" evidence="7">
    <location>
        <begin position="110"/>
        <end position="133"/>
    </location>
</feature>
<gene>
    <name evidence="9" type="ORF">DDE83_005280</name>
</gene>
<feature type="transmembrane region" description="Helical" evidence="7">
    <location>
        <begin position="335"/>
        <end position="358"/>
    </location>
</feature>
<accession>A0A364N2A8</accession>
<comment type="similarity">
    <text evidence="2">Belongs to the major facilitator superfamily. Sugar transporter (TC 2.A.1.1) family.</text>
</comment>
<organism evidence="9 10">
    <name type="scientific">Stemphylium lycopersici</name>
    <name type="common">Tomato gray leaf spot disease fungus</name>
    <name type="synonym">Thyrospora lycopersici</name>
    <dbReference type="NCBI Taxonomy" id="183478"/>
    <lineage>
        <taxon>Eukaryota</taxon>
        <taxon>Fungi</taxon>
        <taxon>Dikarya</taxon>
        <taxon>Ascomycota</taxon>
        <taxon>Pezizomycotina</taxon>
        <taxon>Dothideomycetes</taxon>
        <taxon>Pleosporomycetidae</taxon>
        <taxon>Pleosporales</taxon>
        <taxon>Pleosporineae</taxon>
        <taxon>Pleosporaceae</taxon>
        <taxon>Stemphylium</taxon>
    </lineage>
</organism>
<dbReference type="PROSITE" id="PS50850">
    <property type="entry name" value="MFS"/>
    <property type="match status" value="1"/>
</dbReference>
<dbReference type="InterPro" id="IPR005829">
    <property type="entry name" value="Sugar_transporter_CS"/>
</dbReference>
<feature type="compositionally biased region" description="Polar residues" evidence="6">
    <location>
        <begin position="445"/>
        <end position="461"/>
    </location>
</feature>
<dbReference type="GO" id="GO:0005351">
    <property type="term" value="F:carbohydrate:proton symporter activity"/>
    <property type="evidence" value="ECO:0007669"/>
    <property type="project" value="TreeGrafter"/>
</dbReference>
<feature type="domain" description="Major facilitator superfamily (MFS) profile" evidence="8">
    <location>
        <begin position="18"/>
        <end position="496"/>
    </location>
</feature>
<dbReference type="PANTHER" id="PTHR48022">
    <property type="entry name" value="PLASTIDIC GLUCOSE TRANSPORTER 4"/>
    <property type="match status" value="1"/>
</dbReference>
<evidence type="ECO:0000256" key="3">
    <source>
        <dbReference type="ARBA" id="ARBA00022692"/>
    </source>
</evidence>
<dbReference type="Proteomes" id="UP000249619">
    <property type="component" value="Unassembled WGS sequence"/>
</dbReference>
<feature type="transmembrane region" description="Helical" evidence="7">
    <location>
        <begin position="61"/>
        <end position="79"/>
    </location>
</feature>
<proteinExistence type="inferred from homology"/>
<dbReference type="InterPro" id="IPR036259">
    <property type="entry name" value="MFS_trans_sf"/>
</dbReference>
<feature type="transmembrane region" description="Helical" evidence="7">
    <location>
        <begin position="178"/>
        <end position="200"/>
    </location>
</feature>
<evidence type="ECO:0000256" key="7">
    <source>
        <dbReference type="SAM" id="Phobius"/>
    </source>
</evidence>
<evidence type="ECO:0000256" key="2">
    <source>
        <dbReference type="ARBA" id="ARBA00010992"/>
    </source>
</evidence>
<feature type="region of interest" description="Disordered" evidence="6">
    <location>
        <begin position="1201"/>
        <end position="1225"/>
    </location>
</feature>
<dbReference type="Gene3D" id="1.20.1250.20">
    <property type="entry name" value="MFS general substrate transporter like domains"/>
    <property type="match status" value="1"/>
</dbReference>
<evidence type="ECO:0000313" key="10">
    <source>
        <dbReference type="Proteomes" id="UP000249619"/>
    </source>
</evidence>
<feature type="transmembrane region" description="Helical" evidence="7">
    <location>
        <begin position="307"/>
        <end position="328"/>
    </location>
</feature>
<dbReference type="EMBL" id="QGDH01000070">
    <property type="protein sequence ID" value="RAR09971.1"/>
    <property type="molecule type" value="Genomic_DNA"/>
</dbReference>
<feature type="compositionally biased region" description="Polar residues" evidence="6">
    <location>
        <begin position="566"/>
        <end position="578"/>
    </location>
</feature>
<feature type="compositionally biased region" description="Polar residues" evidence="6">
    <location>
        <begin position="609"/>
        <end position="625"/>
    </location>
</feature>
<dbReference type="InterPro" id="IPR050360">
    <property type="entry name" value="MFS_Sugar_Transporters"/>
</dbReference>
<dbReference type="STRING" id="183478.A0A364N2A8"/>
<feature type="transmembrane region" description="Helical" evidence="7">
    <location>
        <begin position="14"/>
        <end position="41"/>
    </location>
</feature>
<keyword evidence="10" id="KW-1185">Reference proteome</keyword>